<dbReference type="InterPro" id="IPR029063">
    <property type="entry name" value="SAM-dependent_MTases_sf"/>
</dbReference>
<evidence type="ECO:0000313" key="2">
    <source>
        <dbReference type="EMBL" id="SPF80169.1"/>
    </source>
</evidence>
<dbReference type="Proteomes" id="UP000244904">
    <property type="component" value="Unassembled WGS sequence"/>
</dbReference>
<gene>
    <name evidence="2" type="primary">tam_2</name>
    <name evidence="2" type="ORF">PRI8871_01975</name>
</gene>
<evidence type="ECO:0000313" key="3">
    <source>
        <dbReference type="Proteomes" id="UP000244904"/>
    </source>
</evidence>
<dbReference type="GO" id="GO:0030798">
    <property type="term" value="F:trans-aconitate 2-methyltransferase activity"/>
    <property type="evidence" value="ECO:0007669"/>
    <property type="project" value="UniProtKB-EC"/>
</dbReference>
<dbReference type="OrthoDB" id="9788660at2"/>
<name>A0A2R8AWB9_9RHOB</name>
<keyword evidence="2" id="KW-0808">Transferase</keyword>
<reference evidence="3" key="1">
    <citation type="submission" date="2018-03" db="EMBL/GenBank/DDBJ databases">
        <authorList>
            <person name="Rodrigo-Torres L."/>
            <person name="Arahal R. D."/>
            <person name="Lucena T."/>
        </authorList>
    </citation>
    <scope>NUCLEOTIDE SEQUENCE [LARGE SCALE GENOMIC DNA]</scope>
    <source>
        <strain evidence="3">CECT 8871</strain>
    </source>
</reference>
<dbReference type="Gene3D" id="3.40.50.150">
    <property type="entry name" value="Vaccinia Virus protein VP39"/>
    <property type="match status" value="1"/>
</dbReference>
<feature type="domain" description="Methyltransferase" evidence="1">
    <location>
        <begin position="45"/>
        <end position="127"/>
    </location>
</feature>
<dbReference type="EMBL" id="OMOJ01000003">
    <property type="protein sequence ID" value="SPF80169.1"/>
    <property type="molecule type" value="Genomic_DNA"/>
</dbReference>
<protein>
    <submittedName>
        <fullName evidence="2">Trans-aconitate 2-methyltransferase</fullName>
        <ecNumber evidence="2">2.1.1.144</ecNumber>
    </submittedName>
</protein>
<dbReference type="RefSeq" id="WP_108886044.1">
    <property type="nucleotide sequence ID" value="NZ_OMOJ01000003.1"/>
</dbReference>
<dbReference type="Pfam" id="PF13649">
    <property type="entry name" value="Methyltransf_25"/>
    <property type="match status" value="1"/>
</dbReference>
<dbReference type="AlphaFoldDB" id="A0A2R8AWB9"/>
<dbReference type="InterPro" id="IPR041698">
    <property type="entry name" value="Methyltransf_25"/>
</dbReference>
<organism evidence="2 3">
    <name type="scientific">Pseudoprimorskyibacter insulae</name>
    <dbReference type="NCBI Taxonomy" id="1695997"/>
    <lineage>
        <taxon>Bacteria</taxon>
        <taxon>Pseudomonadati</taxon>
        <taxon>Pseudomonadota</taxon>
        <taxon>Alphaproteobacteria</taxon>
        <taxon>Rhodobacterales</taxon>
        <taxon>Paracoccaceae</taxon>
        <taxon>Pseudoprimorskyibacter</taxon>
    </lineage>
</organism>
<proteinExistence type="predicted"/>
<keyword evidence="2" id="KW-0489">Methyltransferase</keyword>
<dbReference type="SUPFAM" id="SSF53335">
    <property type="entry name" value="S-adenosyl-L-methionine-dependent methyltransferases"/>
    <property type="match status" value="1"/>
</dbReference>
<keyword evidence="3" id="KW-1185">Reference proteome</keyword>
<dbReference type="EC" id="2.1.1.144" evidence="2"/>
<dbReference type="GO" id="GO:0032259">
    <property type="term" value="P:methylation"/>
    <property type="evidence" value="ECO:0007669"/>
    <property type="project" value="UniProtKB-KW"/>
</dbReference>
<accession>A0A2R8AWB9</accession>
<sequence length="199" mass="21577">MSDLSDHWNARYDGAIAETLTWYEPVPEAGLRLVDQAGLPRGSAVVDVGAGASSMPDALAARGFDVTVMDLSEAALAGARVRLPQARFVVGDVLAWEPDRAYALWHDRAVFHFLTEAEQRDAYRAILAKAVPVGGAVVIATFAEDGPEKCSGLPVRRYSYDALVAEFADICAPEDGVRHEHITPKGTVQPFIYALLRRV</sequence>
<evidence type="ECO:0000259" key="1">
    <source>
        <dbReference type="Pfam" id="PF13649"/>
    </source>
</evidence>